<evidence type="ECO:0000313" key="7">
    <source>
        <dbReference type="RefSeq" id="XP_039124230.1"/>
    </source>
</evidence>
<dbReference type="SUPFAM" id="SSF47473">
    <property type="entry name" value="EF-hand"/>
    <property type="match status" value="1"/>
</dbReference>
<sequence>MEKPSPISLESPVGLVFIAAMFSLLSRLQKFSLGFLTLFNHPHAKLQPYPLRRTSNTAQEDFKFKLGREDVEMVMERMGLDCNQEGEQLKEFSGFDDFSVMFEEEEPSLEEVKMAFSVFDENKDGFIDAEDLQRVLFKLGFTEEMDLDECRTMIDLCVGNKDSQIDFNGFLKFMERSFC</sequence>
<proteinExistence type="predicted"/>
<dbReference type="AlphaFoldDB" id="A0AB40BAB4"/>
<dbReference type="SMART" id="SM00054">
    <property type="entry name" value="EFh"/>
    <property type="match status" value="2"/>
</dbReference>
<evidence type="ECO:0000313" key="6">
    <source>
        <dbReference type="Proteomes" id="UP001515500"/>
    </source>
</evidence>
<keyword evidence="1" id="KW-0479">Metal-binding</keyword>
<dbReference type="InterPro" id="IPR039647">
    <property type="entry name" value="EF_hand_pair_protein_CML-like"/>
</dbReference>
<keyword evidence="6" id="KW-1185">Reference proteome</keyword>
<evidence type="ECO:0000259" key="5">
    <source>
        <dbReference type="PROSITE" id="PS50222"/>
    </source>
</evidence>
<dbReference type="PROSITE" id="PS00018">
    <property type="entry name" value="EF_HAND_1"/>
    <property type="match status" value="1"/>
</dbReference>
<dbReference type="CDD" id="cd00051">
    <property type="entry name" value="EFh"/>
    <property type="match status" value="1"/>
</dbReference>
<accession>A0AB40BAB4</accession>
<keyword evidence="4" id="KW-0472">Membrane</keyword>
<dbReference type="PROSITE" id="PS50222">
    <property type="entry name" value="EF_HAND_2"/>
    <property type="match status" value="1"/>
</dbReference>
<dbReference type="Proteomes" id="UP001515500">
    <property type="component" value="Chromosome 5"/>
</dbReference>
<keyword evidence="2" id="KW-0677">Repeat</keyword>
<organism evidence="6 7">
    <name type="scientific">Dioscorea cayennensis subsp. rotundata</name>
    <name type="common">White Guinea yam</name>
    <name type="synonym">Dioscorea rotundata</name>
    <dbReference type="NCBI Taxonomy" id="55577"/>
    <lineage>
        <taxon>Eukaryota</taxon>
        <taxon>Viridiplantae</taxon>
        <taxon>Streptophyta</taxon>
        <taxon>Embryophyta</taxon>
        <taxon>Tracheophyta</taxon>
        <taxon>Spermatophyta</taxon>
        <taxon>Magnoliopsida</taxon>
        <taxon>Liliopsida</taxon>
        <taxon>Dioscoreales</taxon>
        <taxon>Dioscoreaceae</taxon>
        <taxon>Dioscorea</taxon>
    </lineage>
</organism>
<dbReference type="PANTHER" id="PTHR10891">
    <property type="entry name" value="EF-HAND CALCIUM-BINDING DOMAIN CONTAINING PROTEIN"/>
    <property type="match status" value="1"/>
</dbReference>
<protein>
    <submittedName>
        <fullName evidence="7">Probable calcium-binding protein CML46</fullName>
    </submittedName>
</protein>
<keyword evidence="4" id="KW-0812">Transmembrane</keyword>
<dbReference type="Pfam" id="PF13499">
    <property type="entry name" value="EF-hand_7"/>
    <property type="match status" value="1"/>
</dbReference>
<evidence type="ECO:0000256" key="1">
    <source>
        <dbReference type="ARBA" id="ARBA00022723"/>
    </source>
</evidence>
<dbReference type="Gene3D" id="1.10.238.10">
    <property type="entry name" value="EF-hand"/>
    <property type="match status" value="1"/>
</dbReference>
<feature type="transmembrane region" description="Helical" evidence="4">
    <location>
        <begin position="6"/>
        <end position="25"/>
    </location>
</feature>
<evidence type="ECO:0000256" key="3">
    <source>
        <dbReference type="ARBA" id="ARBA00022837"/>
    </source>
</evidence>
<evidence type="ECO:0000256" key="4">
    <source>
        <dbReference type="SAM" id="Phobius"/>
    </source>
</evidence>
<feature type="domain" description="EF-hand" evidence="5">
    <location>
        <begin position="107"/>
        <end position="142"/>
    </location>
</feature>
<gene>
    <name evidence="7" type="primary">LOC120260738</name>
</gene>
<keyword evidence="4" id="KW-1133">Transmembrane helix</keyword>
<reference evidence="7" key="1">
    <citation type="submission" date="2025-08" db="UniProtKB">
        <authorList>
            <consortium name="RefSeq"/>
        </authorList>
    </citation>
    <scope>IDENTIFICATION</scope>
</reference>
<dbReference type="InterPro" id="IPR011992">
    <property type="entry name" value="EF-hand-dom_pair"/>
</dbReference>
<evidence type="ECO:0000256" key="2">
    <source>
        <dbReference type="ARBA" id="ARBA00022737"/>
    </source>
</evidence>
<keyword evidence="3" id="KW-0106">Calcium</keyword>
<name>A0AB40BAB4_DIOCR</name>
<dbReference type="InterPro" id="IPR002048">
    <property type="entry name" value="EF_hand_dom"/>
</dbReference>
<dbReference type="GO" id="GO:0005509">
    <property type="term" value="F:calcium ion binding"/>
    <property type="evidence" value="ECO:0007669"/>
    <property type="project" value="InterPro"/>
</dbReference>
<dbReference type="GeneID" id="120260738"/>
<dbReference type="RefSeq" id="XP_039124230.1">
    <property type="nucleotide sequence ID" value="XM_039268296.1"/>
</dbReference>
<dbReference type="InterPro" id="IPR018247">
    <property type="entry name" value="EF_Hand_1_Ca_BS"/>
</dbReference>